<keyword evidence="2" id="KW-1185">Reference proteome</keyword>
<sequence>MNRPCSKIACSENAVATLTYDYADSMAVLGPLSVTAEPHCYDLCGRHADRLSAPVGWQVVRHMSLASKPGRHVARDEEAAMLQE</sequence>
<evidence type="ECO:0000313" key="2">
    <source>
        <dbReference type="Proteomes" id="UP000058305"/>
    </source>
</evidence>
<gene>
    <name evidence="1" type="ORF">AWU67_02140</name>
</gene>
<reference evidence="2" key="2">
    <citation type="submission" date="2016-01" db="EMBL/GenBank/DDBJ databases">
        <title>First complete genome sequence of a species in the genus Microterricola, an extremophilic cold active enzyme producing strain ERGS5:02 isolated from Sikkim Himalaya.</title>
        <authorList>
            <person name="Kumar R."/>
            <person name="Singh D."/>
            <person name="Swarnkar M.K."/>
        </authorList>
    </citation>
    <scope>NUCLEOTIDE SEQUENCE [LARGE SCALE GENOMIC DNA]</scope>
    <source>
        <strain evidence="2">ERGS5:02</strain>
    </source>
</reference>
<protein>
    <submittedName>
        <fullName evidence="1">Alcohol dehydrogenase</fullName>
    </submittedName>
</protein>
<dbReference type="KEGG" id="mvd:AWU67_02140"/>
<dbReference type="Pfam" id="PF12005">
    <property type="entry name" value="DUF3499"/>
    <property type="match status" value="1"/>
</dbReference>
<proteinExistence type="predicted"/>
<dbReference type="RefSeq" id="WP_067226149.1">
    <property type="nucleotide sequence ID" value="NZ_CP014145.1"/>
</dbReference>
<accession>A0A0Y0N9X9</accession>
<reference evidence="1 2" key="1">
    <citation type="journal article" date="2016" name="J. Biotechnol.">
        <title>First complete genome sequence of a species in the genus Microterricola, an extremophilic cold active enzyme producing bacterial strain ERGS5:02 isolated from Sikkim Himalaya.</title>
        <authorList>
            <person name="Himanshu"/>
            <person name="Swarnkar M.K."/>
            <person name="Singh D."/>
            <person name="Kumar R."/>
        </authorList>
    </citation>
    <scope>NUCLEOTIDE SEQUENCE [LARGE SCALE GENOMIC DNA]</scope>
    <source>
        <strain evidence="1 2">ERGS5:02</strain>
    </source>
</reference>
<dbReference type="Proteomes" id="UP000058305">
    <property type="component" value="Chromosome"/>
</dbReference>
<evidence type="ECO:0000313" key="1">
    <source>
        <dbReference type="EMBL" id="AMB57861.1"/>
    </source>
</evidence>
<name>A0A0Y0N9X9_9MICO</name>
<dbReference type="EMBL" id="CP014145">
    <property type="protein sequence ID" value="AMB57861.1"/>
    <property type="molecule type" value="Genomic_DNA"/>
</dbReference>
<dbReference type="OrthoDB" id="3216194at2"/>
<dbReference type="AlphaFoldDB" id="A0A0Y0N9X9"/>
<organism evidence="1 2">
    <name type="scientific">Microterricola viridarii</name>
    <dbReference type="NCBI Taxonomy" id="412690"/>
    <lineage>
        <taxon>Bacteria</taxon>
        <taxon>Bacillati</taxon>
        <taxon>Actinomycetota</taxon>
        <taxon>Actinomycetes</taxon>
        <taxon>Micrococcales</taxon>
        <taxon>Microbacteriaceae</taxon>
        <taxon>Microterricola</taxon>
    </lineage>
</organism>
<dbReference type="InterPro" id="IPR021888">
    <property type="entry name" value="DUF3499"/>
</dbReference>